<dbReference type="EMBL" id="JNSK01000005">
    <property type="protein sequence ID" value="KGA20128.1"/>
    <property type="molecule type" value="Genomic_DNA"/>
</dbReference>
<comment type="subunit">
    <text evidence="3">Homodimer.</text>
</comment>
<dbReference type="NCBIfam" id="TIGR02135">
    <property type="entry name" value="phoU_full"/>
    <property type="match status" value="1"/>
</dbReference>
<dbReference type="InterPro" id="IPR028366">
    <property type="entry name" value="PhoU"/>
</dbReference>
<dbReference type="SUPFAM" id="SSF109755">
    <property type="entry name" value="PhoU-like"/>
    <property type="match status" value="1"/>
</dbReference>
<dbReference type="GO" id="GO:0005737">
    <property type="term" value="C:cytoplasm"/>
    <property type="evidence" value="ECO:0007669"/>
    <property type="project" value="UniProtKB-SubCell"/>
</dbReference>
<dbReference type="InterPro" id="IPR038078">
    <property type="entry name" value="PhoU-like_sf"/>
</dbReference>
<dbReference type="FunFam" id="1.20.58.220:FF:000004">
    <property type="entry name" value="Phosphate-specific transport system accessory protein PhoU"/>
    <property type="match status" value="1"/>
</dbReference>
<comment type="subcellular location">
    <subcellularLocation>
        <location evidence="1">Cytoplasm</location>
    </subcellularLocation>
</comment>
<dbReference type="PIRSF" id="PIRSF003107">
    <property type="entry name" value="PhoU"/>
    <property type="match status" value="1"/>
</dbReference>
<proteinExistence type="inferred from homology"/>
<comment type="similarity">
    <text evidence="2">Belongs to the PhoU family.</text>
</comment>
<evidence type="ECO:0000256" key="1">
    <source>
        <dbReference type="ARBA" id="ARBA00004496"/>
    </source>
</evidence>
<protein>
    <recommendedName>
        <fullName evidence="7">PhoU domain-containing protein</fullName>
    </recommendedName>
</protein>
<dbReference type="Gene3D" id="1.20.58.220">
    <property type="entry name" value="Phosphate transport system protein phou homolog 2, domain 2"/>
    <property type="match status" value="1"/>
</dbReference>
<gene>
    <name evidence="8" type="ORF">GM50_2625</name>
</gene>
<sequence>MRESFHEELDAIQATLVTLGGMVSVAMVRSTEALLNADIKLAEGVISEDEKIDTIQHDLESRAINLMARQQPVAQDLRILVTSLRMSADLERMGDLCHHIAKLARMRYPNVSVPAELFSTIEAMGKTAVKIIDKTTHVVKTQDLQAAIELETDDDEMDKLHRALFVALLDDSWSHGIETAIDMTLLGRYYERCADHAVSIARRVYFLVKGEYASESQPAL</sequence>
<feature type="domain" description="PhoU" evidence="7">
    <location>
        <begin position="18"/>
        <end position="103"/>
    </location>
</feature>
<evidence type="ECO:0000256" key="2">
    <source>
        <dbReference type="ARBA" id="ARBA00008107"/>
    </source>
</evidence>
<dbReference type="Pfam" id="PF01895">
    <property type="entry name" value="PhoU"/>
    <property type="match status" value="2"/>
</dbReference>
<name>A0A094SNF6_9ZZZZ</name>
<evidence type="ECO:0000313" key="8">
    <source>
        <dbReference type="EMBL" id="KGA20128.1"/>
    </source>
</evidence>
<organism evidence="8">
    <name type="scientific">freshwater metagenome</name>
    <dbReference type="NCBI Taxonomy" id="449393"/>
    <lineage>
        <taxon>unclassified sequences</taxon>
        <taxon>metagenomes</taxon>
        <taxon>ecological metagenomes</taxon>
    </lineage>
</organism>
<dbReference type="PANTHER" id="PTHR42930">
    <property type="entry name" value="PHOSPHATE-SPECIFIC TRANSPORT SYSTEM ACCESSORY PROTEIN PHOU"/>
    <property type="match status" value="1"/>
</dbReference>
<dbReference type="GO" id="GO:0030643">
    <property type="term" value="P:intracellular phosphate ion homeostasis"/>
    <property type="evidence" value="ECO:0007669"/>
    <property type="project" value="InterPro"/>
</dbReference>
<dbReference type="PANTHER" id="PTHR42930:SF3">
    <property type="entry name" value="PHOSPHATE-SPECIFIC TRANSPORT SYSTEM ACCESSORY PROTEIN PHOU"/>
    <property type="match status" value="1"/>
</dbReference>
<evidence type="ECO:0000256" key="5">
    <source>
        <dbReference type="ARBA" id="ARBA00022490"/>
    </source>
</evidence>
<evidence type="ECO:0000256" key="3">
    <source>
        <dbReference type="ARBA" id="ARBA00011738"/>
    </source>
</evidence>
<dbReference type="AlphaFoldDB" id="A0A094SNF6"/>
<keyword evidence="4" id="KW-0813">Transport</keyword>
<comment type="caution">
    <text evidence="8">The sequence shown here is derived from an EMBL/GenBank/DDBJ whole genome shotgun (WGS) entry which is preliminary data.</text>
</comment>
<reference evidence="8" key="1">
    <citation type="submission" date="2014-05" db="EMBL/GenBank/DDBJ databases">
        <title>Key roles for freshwater Actinobacteria revealed by deep metagenomic sequencing.</title>
        <authorList>
            <person name="Ghai R."/>
            <person name="Mizuno C.M."/>
            <person name="Picazo A."/>
            <person name="Camacho A."/>
            <person name="Rodriguez-Valera F."/>
        </authorList>
    </citation>
    <scope>NUCLEOTIDE SEQUENCE</scope>
</reference>
<accession>A0A094SNF6</accession>
<keyword evidence="6" id="KW-0592">Phosphate transport</keyword>
<dbReference type="InterPro" id="IPR026022">
    <property type="entry name" value="PhoU_dom"/>
</dbReference>
<feature type="domain" description="PhoU" evidence="7">
    <location>
        <begin position="121"/>
        <end position="204"/>
    </location>
</feature>
<evidence type="ECO:0000259" key="7">
    <source>
        <dbReference type="Pfam" id="PF01895"/>
    </source>
</evidence>
<keyword evidence="5" id="KW-0963">Cytoplasm</keyword>
<evidence type="ECO:0000256" key="4">
    <source>
        <dbReference type="ARBA" id="ARBA00022448"/>
    </source>
</evidence>
<dbReference type="GO" id="GO:0045936">
    <property type="term" value="P:negative regulation of phosphate metabolic process"/>
    <property type="evidence" value="ECO:0007669"/>
    <property type="project" value="InterPro"/>
</dbReference>
<evidence type="ECO:0000256" key="6">
    <source>
        <dbReference type="ARBA" id="ARBA00022592"/>
    </source>
</evidence>
<dbReference type="GO" id="GO:0006817">
    <property type="term" value="P:phosphate ion transport"/>
    <property type="evidence" value="ECO:0007669"/>
    <property type="project" value="UniProtKB-KW"/>
</dbReference>